<evidence type="ECO:0000313" key="1">
    <source>
        <dbReference type="EMBL" id="CAG7723945.1"/>
    </source>
</evidence>
<protein>
    <submittedName>
        <fullName evidence="1">Uncharacterized protein</fullName>
    </submittedName>
</protein>
<evidence type="ECO:0000313" key="2">
    <source>
        <dbReference type="Proteomes" id="UP000708208"/>
    </source>
</evidence>
<comment type="caution">
    <text evidence="1">The sequence shown here is derived from an EMBL/GenBank/DDBJ whole genome shotgun (WGS) entry which is preliminary data.</text>
</comment>
<organism evidence="1 2">
    <name type="scientific">Allacma fusca</name>
    <dbReference type="NCBI Taxonomy" id="39272"/>
    <lineage>
        <taxon>Eukaryota</taxon>
        <taxon>Metazoa</taxon>
        <taxon>Ecdysozoa</taxon>
        <taxon>Arthropoda</taxon>
        <taxon>Hexapoda</taxon>
        <taxon>Collembola</taxon>
        <taxon>Symphypleona</taxon>
        <taxon>Sminthuridae</taxon>
        <taxon>Allacma</taxon>
    </lineage>
</organism>
<dbReference type="EMBL" id="CAJVCH010104094">
    <property type="protein sequence ID" value="CAG7723945.1"/>
    <property type="molecule type" value="Genomic_DNA"/>
</dbReference>
<reference evidence="1" key="1">
    <citation type="submission" date="2021-06" db="EMBL/GenBank/DDBJ databases">
        <authorList>
            <person name="Hodson N. C."/>
            <person name="Mongue J. A."/>
            <person name="Jaron S. K."/>
        </authorList>
    </citation>
    <scope>NUCLEOTIDE SEQUENCE</scope>
</reference>
<accession>A0A8J2JXV2</accession>
<gene>
    <name evidence="1" type="ORF">AFUS01_LOCUS12999</name>
</gene>
<keyword evidence="2" id="KW-1185">Reference proteome</keyword>
<dbReference type="AlphaFoldDB" id="A0A8J2JXV2"/>
<name>A0A8J2JXV2_9HEXA</name>
<dbReference type="Proteomes" id="UP000708208">
    <property type="component" value="Unassembled WGS sequence"/>
</dbReference>
<sequence>MDTEIKQCIAAVEGSATDIASMEGSPMDLSCPVSEPPSEVLSDVTFENGSGEEKIDAVQVWAKDDLVTKMKTPNISISSKPYEPSRPKVWYSRSESNRQVFINVQRETVQGTKMRVNFKVEQTPDVIKSLSYLYSLTIPNLQRMQQTLNTCLDEVNDFAKKRASKTISNE</sequence>
<proteinExistence type="predicted"/>